<accession>A0A7C9QVX4</accession>
<dbReference type="RefSeq" id="WP_163682384.1">
    <property type="nucleotide sequence ID" value="NZ_JAAIYP010000044.1"/>
</dbReference>
<reference evidence="3 4" key="1">
    <citation type="submission" date="2020-02" db="EMBL/GenBank/DDBJ databases">
        <authorList>
            <person name="Dziuba M."/>
            <person name="Kuznetsov B."/>
            <person name="Mardanov A."/>
            <person name="Ravin N."/>
            <person name="Grouzdev D."/>
        </authorList>
    </citation>
    <scope>NUCLEOTIDE SEQUENCE [LARGE SCALE GENOMIC DNA]</scope>
    <source>
        <strain evidence="3 4">SpK</strain>
    </source>
</reference>
<protein>
    <submittedName>
        <fullName evidence="3">Uncharacterized protein</fullName>
    </submittedName>
</protein>
<gene>
    <name evidence="3" type="ORF">G4223_17485</name>
</gene>
<proteinExistence type="predicted"/>
<dbReference type="EMBL" id="JAAIYP010000044">
    <property type="protein sequence ID" value="NFV81904.1"/>
    <property type="molecule type" value="Genomic_DNA"/>
</dbReference>
<evidence type="ECO:0000313" key="3">
    <source>
        <dbReference type="EMBL" id="NFV81904.1"/>
    </source>
</evidence>
<evidence type="ECO:0000313" key="4">
    <source>
        <dbReference type="Proteomes" id="UP000480684"/>
    </source>
</evidence>
<keyword evidence="1" id="KW-0175">Coiled coil</keyword>
<organism evidence="3 4">
    <name type="scientific">Magnetospirillum aberrantis SpK</name>
    <dbReference type="NCBI Taxonomy" id="908842"/>
    <lineage>
        <taxon>Bacteria</taxon>
        <taxon>Pseudomonadati</taxon>
        <taxon>Pseudomonadota</taxon>
        <taxon>Alphaproteobacteria</taxon>
        <taxon>Rhodospirillales</taxon>
        <taxon>Rhodospirillaceae</taxon>
        <taxon>Magnetospirillum</taxon>
    </lineage>
</organism>
<feature type="coiled-coil region" evidence="1">
    <location>
        <begin position="85"/>
        <end position="115"/>
    </location>
</feature>
<sequence>MKNILAFLLLMGVIALLVKFSGQIAFVLAFALVIFIGYLQKGNVTNERLVKNRRGFQVGAGIVAALLFVFSANMKIEASREKEAAAVAEQQKQSADAAKKEAEQQEKLVKAKEMAAKWGITPEQYLAADERSYAAWGACQQEARKAVPGSQTNWTPQFGWTTSDGNVIKIHGTDITLDLGRGQKQPVYYNCAYTIATGKAEIESVQ</sequence>
<evidence type="ECO:0000256" key="2">
    <source>
        <dbReference type="SAM" id="Phobius"/>
    </source>
</evidence>
<keyword evidence="2" id="KW-0812">Transmembrane</keyword>
<dbReference type="AlphaFoldDB" id="A0A7C9QVX4"/>
<feature type="transmembrane region" description="Helical" evidence="2">
    <location>
        <begin position="7"/>
        <end position="36"/>
    </location>
</feature>
<dbReference type="Proteomes" id="UP000480684">
    <property type="component" value="Unassembled WGS sequence"/>
</dbReference>
<feature type="transmembrane region" description="Helical" evidence="2">
    <location>
        <begin position="56"/>
        <end position="74"/>
    </location>
</feature>
<name>A0A7C9QVX4_9PROT</name>
<comment type="caution">
    <text evidence="3">The sequence shown here is derived from an EMBL/GenBank/DDBJ whole genome shotgun (WGS) entry which is preliminary data.</text>
</comment>
<keyword evidence="4" id="KW-1185">Reference proteome</keyword>
<keyword evidence="2" id="KW-1133">Transmembrane helix</keyword>
<keyword evidence="2" id="KW-0472">Membrane</keyword>
<evidence type="ECO:0000256" key="1">
    <source>
        <dbReference type="SAM" id="Coils"/>
    </source>
</evidence>